<dbReference type="PANTHER" id="PTHR43409">
    <property type="entry name" value="ANAEROBIC MAGNESIUM-PROTOPORPHYRIN IX MONOMETHYL ESTER CYCLASE-RELATED"/>
    <property type="match status" value="1"/>
</dbReference>
<feature type="domain" description="B12-binding" evidence="6">
    <location>
        <begin position="1"/>
        <end position="148"/>
    </location>
</feature>
<dbReference type="SFLD" id="SFLDG01082">
    <property type="entry name" value="B12-binding_domain_containing"/>
    <property type="match status" value="1"/>
</dbReference>
<evidence type="ECO:0000256" key="4">
    <source>
        <dbReference type="ARBA" id="ARBA00023004"/>
    </source>
</evidence>
<dbReference type="GO" id="GO:0003824">
    <property type="term" value="F:catalytic activity"/>
    <property type="evidence" value="ECO:0007669"/>
    <property type="project" value="InterPro"/>
</dbReference>
<dbReference type="Gene3D" id="3.80.30.20">
    <property type="entry name" value="tm_1862 like domain"/>
    <property type="match status" value="1"/>
</dbReference>
<protein>
    <submittedName>
        <fullName evidence="8">Lipid biosynthesis B12-binding/radical SAM protein</fullName>
    </submittedName>
</protein>
<keyword evidence="9" id="KW-1185">Reference proteome</keyword>
<dbReference type="AlphaFoldDB" id="A0A1X7DSF8"/>
<gene>
    <name evidence="8" type="ORF">SAMN06295933_2306</name>
</gene>
<dbReference type="PROSITE" id="PS51332">
    <property type="entry name" value="B12_BINDING"/>
    <property type="match status" value="1"/>
</dbReference>
<evidence type="ECO:0000256" key="5">
    <source>
        <dbReference type="ARBA" id="ARBA00023014"/>
    </source>
</evidence>
<keyword evidence="2" id="KW-0949">S-adenosyl-L-methionine</keyword>
<dbReference type="SFLD" id="SFLDS00029">
    <property type="entry name" value="Radical_SAM"/>
    <property type="match status" value="1"/>
</dbReference>
<dbReference type="InterPro" id="IPR006638">
    <property type="entry name" value="Elp3/MiaA/NifB-like_rSAM"/>
</dbReference>
<evidence type="ECO:0000256" key="3">
    <source>
        <dbReference type="ARBA" id="ARBA00022723"/>
    </source>
</evidence>
<name>A0A1X7DSF8_9BACT</name>
<evidence type="ECO:0000313" key="8">
    <source>
        <dbReference type="EMBL" id="SMF20895.1"/>
    </source>
</evidence>
<reference evidence="9" key="1">
    <citation type="submission" date="2017-04" db="EMBL/GenBank/DDBJ databases">
        <authorList>
            <person name="Varghese N."/>
            <person name="Submissions S."/>
        </authorList>
    </citation>
    <scope>NUCLEOTIDE SEQUENCE [LARGE SCALE GENOMIC DNA]</scope>
    <source>
        <strain evidence="9">K3S</strain>
    </source>
</reference>
<dbReference type="InterPro" id="IPR023404">
    <property type="entry name" value="rSAM_horseshoe"/>
</dbReference>
<dbReference type="InterPro" id="IPR007197">
    <property type="entry name" value="rSAM"/>
</dbReference>
<sequence length="446" mass="50589">MASIFLLSSNTVVEPYPVYPIGMSIIAAALQNAGHKVVQYDMLAHGQDLKDLTNKLKIDNPDYVGISIRNVDNVDSFTSHKNGYIQKVKEIVHSIKALNIQVIVGGAGFSLLPDEILSFIDADYGIIGEGEHKMVKLIQQLESKEKPQVIYGPQKGLSSSEMLSPHWSPELVKFYLQESGIINIQTKRGCENRCAYCTYPALEGHKMRFRPTETVAAEIELLCSLGAEHFFFTDSVFNDRTGHYLTVAEEIIRRNINIKWSAFFQPHRIEKDELQLLKRSGMQAIEVGTDATSDTTLRAMNKGFSLSDVVDFNEKCIAQRIPCAHFVIFGGPEESMQTVHEGINNMNSLRKCVVFPFSGIRLHKESPLFARALKEGIVYQEQPLLDPLYYFSPLLDKDEMNDTLIAGFKKRRDRLFPPDEGQQRINIMKKFGFRGIMWDQLIRFDN</sequence>
<dbReference type="GO" id="GO:0005829">
    <property type="term" value="C:cytosol"/>
    <property type="evidence" value="ECO:0007669"/>
    <property type="project" value="TreeGrafter"/>
</dbReference>
<dbReference type="GO" id="GO:0031419">
    <property type="term" value="F:cobalamin binding"/>
    <property type="evidence" value="ECO:0007669"/>
    <property type="project" value="InterPro"/>
</dbReference>
<dbReference type="PANTHER" id="PTHR43409:SF16">
    <property type="entry name" value="SLR0320 PROTEIN"/>
    <property type="match status" value="1"/>
</dbReference>
<comment type="cofactor">
    <cofactor evidence="1">
        <name>[4Fe-4S] cluster</name>
        <dbReference type="ChEBI" id="CHEBI:49883"/>
    </cofactor>
</comment>
<dbReference type="STRING" id="1519643.SAMN06295933_2306"/>
<keyword evidence="3" id="KW-0479">Metal-binding</keyword>
<dbReference type="InterPro" id="IPR058240">
    <property type="entry name" value="rSAM_sf"/>
</dbReference>
<dbReference type="InterPro" id="IPR034466">
    <property type="entry name" value="Methyltransferase_Class_B"/>
</dbReference>
<accession>A0A1X7DSF8</accession>
<evidence type="ECO:0000259" key="6">
    <source>
        <dbReference type="PROSITE" id="PS51332"/>
    </source>
</evidence>
<dbReference type="OrthoDB" id="9804952at2"/>
<dbReference type="SFLD" id="SFLDG01123">
    <property type="entry name" value="methyltransferase_(Class_B)"/>
    <property type="match status" value="1"/>
</dbReference>
<dbReference type="EMBL" id="FWZU01000003">
    <property type="protein sequence ID" value="SMF20895.1"/>
    <property type="molecule type" value="Genomic_DNA"/>
</dbReference>
<keyword evidence="4" id="KW-0408">Iron</keyword>
<evidence type="ECO:0000256" key="1">
    <source>
        <dbReference type="ARBA" id="ARBA00001966"/>
    </source>
</evidence>
<dbReference type="InterPro" id="IPR036724">
    <property type="entry name" value="Cobalamin-bd_sf"/>
</dbReference>
<evidence type="ECO:0000259" key="7">
    <source>
        <dbReference type="PROSITE" id="PS51918"/>
    </source>
</evidence>
<dbReference type="Proteomes" id="UP000192906">
    <property type="component" value="Unassembled WGS sequence"/>
</dbReference>
<dbReference type="NCBIfam" id="TIGR04072">
    <property type="entry name" value="rSAM_ladder_B12"/>
    <property type="match status" value="1"/>
</dbReference>
<dbReference type="CDD" id="cd01335">
    <property type="entry name" value="Radical_SAM"/>
    <property type="match status" value="1"/>
</dbReference>
<keyword evidence="5" id="KW-0411">Iron-sulfur</keyword>
<evidence type="ECO:0000313" key="9">
    <source>
        <dbReference type="Proteomes" id="UP000192906"/>
    </source>
</evidence>
<proteinExistence type="predicted"/>
<dbReference type="SUPFAM" id="SSF102114">
    <property type="entry name" value="Radical SAM enzymes"/>
    <property type="match status" value="1"/>
</dbReference>
<dbReference type="SMART" id="SM00729">
    <property type="entry name" value="Elp3"/>
    <property type="match status" value="1"/>
</dbReference>
<feature type="domain" description="Radical SAM core" evidence="7">
    <location>
        <begin position="174"/>
        <end position="388"/>
    </location>
</feature>
<dbReference type="GO" id="GO:0051539">
    <property type="term" value="F:4 iron, 4 sulfur cluster binding"/>
    <property type="evidence" value="ECO:0007669"/>
    <property type="project" value="UniProtKB-KW"/>
</dbReference>
<dbReference type="InterPro" id="IPR006158">
    <property type="entry name" value="Cobalamin-bd"/>
</dbReference>
<dbReference type="Pfam" id="PF02310">
    <property type="entry name" value="B12-binding"/>
    <property type="match status" value="1"/>
</dbReference>
<evidence type="ECO:0000256" key="2">
    <source>
        <dbReference type="ARBA" id="ARBA00022691"/>
    </source>
</evidence>
<dbReference type="InterPro" id="IPR023969">
    <property type="entry name" value="CHP04072_B12-bd/rSAM"/>
</dbReference>
<dbReference type="Pfam" id="PF04055">
    <property type="entry name" value="Radical_SAM"/>
    <property type="match status" value="1"/>
</dbReference>
<dbReference type="RefSeq" id="WP_085102293.1">
    <property type="nucleotide sequence ID" value="NZ_FWZU01000003.1"/>
</dbReference>
<dbReference type="PROSITE" id="PS51918">
    <property type="entry name" value="RADICAL_SAM"/>
    <property type="match status" value="1"/>
</dbReference>
<dbReference type="InterPro" id="IPR051198">
    <property type="entry name" value="BchE-like"/>
</dbReference>
<organism evidence="8 9">
    <name type="scientific">Desulfovibrio gilichinskyi</name>
    <dbReference type="NCBI Taxonomy" id="1519643"/>
    <lineage>
        <taxon>Bacteria</taxon>
        <taxon>Pseudomonadati</taxon>
        <taxon>Thermodesulfobacteriota</taxon>
        <taxon>Desulfovibrionia</taxon>
        <taxon>Desulfovibrionales</taxon>
        <taxon>Desulfovibrionaceae</taxon>
        <taxon>Desulfovibrio</taxon>
    </lineage>
</organism>
<dbReference type="GO" id="GO:0046872">
    <property type="term" value="F:metal ion binding"/>
    <property type="evidence" value="ECO:0007669"/>
    <property type="project" value="UniProtKB-KW"/>
</dbReference>
<dbReference type="SUPFAM" id="SSF52242">
    <property type="entry name" value="Cobalamin (vitamin B12)-binding domain"/>
    <property type="match status" value="1"/>
</dbReference>
<dbReference type="Gene3D" id="3.40.50.280">
    <property type="entry name" value="Cobalamin-binding domain"/>
    <property type="match status" value="1"/>
</dbReference>